<sequence>MKKIKTDHETNKSSLAVRKTKQQSQENKQKILKEETKTPQHTVVDLDLRTLFLLPYLFLFPQSFSLILLLFPPLPFFFCSKFLVVVSAFLKSNFLIRN</sequence>
<dbReference type="EMBL" id="CM004387">
    <property type="protein sequence ID" value="KAG8661672.1"/>
    <property type="molecule type" value="Genomic_DNA"/>
</dbReference>
<accession>A0ACB7IA09</accession>
<reference evidence="2" key="1">
    <citation type="journal article" date="2016" name="Nat. Biotechnol.">
        <title>Sequencing wild and cultivated cassava and related species reveals extensive interspecific hybridization and genetic diversity.</title>
        <authorList>
            <person name="Bredeson J.V."/>
            <person name="Lyons J.B."/>
            <person name="Prochnik S.E."/>
            <person name="Wu G.A."/>
            <person name="Ha C.M."/>
            <person name="Edsinger-Gonzales E."/>
            <person name="Grimwood J."/>
            <person name="Schmutz J."/>
            <person name="Rabbi I.Y."/>
            <person name="Egesi C."/>
            <person name="Nauluvula P."/>
            <person name="Lebot V."/>
            <person name="Ndunguru J."/>
            <person name="Mkamilo G."/>
            <person name="Bart R.S."/>
            <person name="Setter T.L."/>
            <person name="Gleadow R.M."/>
            <person name="Kulakow P."/>
            <person name="Ferguson M.E."/>
            <person name="Rounsley S."/>
            <person name="Rokhsar D.S."/>
        </authorList>
    </citation>
    <scope>NUCLEOTIDE SEQUENCE [LARGE SCALE GENOMIC DNA]</scope>
    <source>
        <strain evidence="2">cv. AM560-2</strain>
    </source>
</reference>
<keyword evidence="2" id="KW-1185">Reference proteome</keyword>
<proteinExistence type="predicted"/>
<gene>
    <name evidence="1" type="ORF">MANES_01G029950v8</name>
</gene>
<name>A0ACB7IA09_MANES</name>
<protein>
    <submittedName>
        <fullName evidence="1">Uncharacterized protein</fullName>
    </submittedName>
</protein>
<dbReference type="Proteomes" id="UP000091857">
    <property type="component" value="Chromosome 1"/>
</dbReference>
<comment type="caution">
    <text evidence="1">The sequence shown here is derived from an EMBL/GenBank/DDBJ whole genome shotgun (WGS) entry which is preliminary data.</text>
</comment>
<evidence type="ECO:0000313" key="1">
    <source>
        <dbReference type="EMBL" id="KAG8661672.1"/>
    </source>
</evidence>
<organism evidence="1 2">
    <name type="scientific">Manihot esculenta</name>
    <name type="common">Cassava</name>
    <name type="synonym">Jatropha manihot</name>
    <dbReference type="NCBI Taxonomy" id="3983"/>
    <lineage>
        <taxon>Eukaryota</taxon>
        <taxon>Viridiplantae</taxon>
        <taxon>Streptophyta</taxon>
        <taxon>Embryophyta</taxon>
        <taxon>Tracheophyta</taxon>
        <taxon>Spermatophyta</taxon>
        <taxon>Magnoliopsida</taxon>
        <taxon>eudicotyledons</taxon>
        <taxon>Gunneridae</taxon>
        <taxon>Pentapetalae</taxon>
        <taxon>rosids</taxon>
        <taxon>fabids</taxon>
        <taxon>Malpighiales</taxon>
        <taxon>Euphorbiaceae</taxon>
        <taxon>Crotonoideae</taxon>
        <taxon>Manihoteae</taxon>
        <taxon>Manihot</taxon>
    </lineage>
</organism>
<evidence type="ECO:0000313" key="2">
    <source>
        <dbReference type="Proteomes" id="UP000091857"/>
    </source>
</evidence>